<dbReference type="EMBL" id="CM020620">
    <property type="protein sequence ID" value="KAK1869546.1"/>
    <property type="molecule type" value="Genomic_DNA"/>
</dbReference>
<protein>
    <submittedName>
        <fullName evidence="1">Uncharacterized protein</fullName>
    </submittedName>
</protein>
<dbReference type="Proteomes" id="UP000798662">
    <property type="component" value="Chromosome 3"/>
</dbReference>
<sequence length="415" mass="41831">MYSAGTPGSAGAHALEVVTGHILLDRHQVREQYALAQRLYSVIHSSAGSRRNDAVVRWCWRSVFLRSGRGMHSTLCVARLSPKHATCGECAPAPPALATMTSTRRWRSGFITPGIAPCRRGPGGRRSSSTPPPPPTVSLPRRRVGTLAALTSPLAGSSGSSPPPRPPPPAGRPAPLHAVKICGVTSAADAAVATAAAAATLPPDVELLVGMIAHPPSPRHVEPPVAAAIAAAARAGGATPVVVFVAQDAAEVVAYLTAAGVDTAQLHGPRVAAARADLPPWVRVIRVVHVAPDGGYERPPPPPPPPPSSSLRPAATAAAASAAADLWTVYDAGSGGGGVAFDWTAFVPPSDGGWLLAGGLHPDNVAAALAAVSPGGVDVSSGVCGPGGVAKDPARVAAFLEAVVAARARMLGASF</sequence>
<proteinExistence type="predicted"/>
<accession>A0ACC3CHR4</accession>
<name>A0ACC3CHR4_PYRYE</name>
<evidence type="ECO:0000313" key="1">
    <source>
        <dbReference type="EMBL" id="KAK1869546.1"/>
    </source>
</evidence>
<gene>
    <name evidence="1" type="ORF">I4F81_012021</name>
</gene>
<reference evidence="1" key="1">
    <citation type="submission" date="2019-11" db="EMBL/GenBank/DDBJ databases">
        <title>Nori genome reveals adaptations in red seaweeds to the harsh intertidal environment.</title>
        <authorList>
            <person name="Wang D."/>
            <person name="Mao Y."/>
        </authorList>
    </citation>
    <scope>NUCLEOTIDE SEQUENCE</scope>
    <source>
        <tissue evidence="1">Gametophyte</tissue>
    </source>
</reference>
<organism evidence="1 2">
    <name type="scientific">Pyropia yezoensis</name>
    <name type="common">Susabi-nori</name>
    <name type="synonym">Porphyra yezoensis</name>
    <dbReference type="NCBI Taxonomy" id="2788"/>
    <lineage>
        <taxon>Eukaryota</taxon>
        <taxon>Rhodophyta</taxon>
        <taxon>Bangiophyceae</taxon>
        <taxon>Bangiales</taxon>
        <taxon>Bangiaceae</taxon>
        <taxon>Pyropia</taxon>
    </lineage>
</organism>
<keyword evidence="2" id="KW-1185">Reference proteome</keyword>
<evidence type="ECO:0000313" key="2">
    <source>
        <dbReference type="Proteomes" id="UP000798662"/>
    </source>
</evidence>
<comment type="caution">
    <text evidence="1">The sequence shown here is derived from an EMBL/GenBank/DDBJ whole genome shotgun (WGS) entry which is preliminary data.</text>
</comment>